<feature type="region of interest" description="Disordered" evidence="1">
    <location>
        <begin position="542"/>
        <end position="573"/>
    </location>
</feature>
<protein>
    <recommendedName>
        <fullName evidence="2">HAUS augmin-like complex subunit 6 N-terminal domain-containing protein</fullName>
    </recommendedName>
</protein>
<feature type="compositionally biased region" description="Basic and acidic residues" evidence="1">
    <location>
        <begin position="546"/>
        <end position="556"/>
    </location>
</feature>
<gene>
    <name evidence="3" type="ORF">CVLEPA_LOCUS7847</name>
</gene>
<dbReference type="InterPro" id="IPR026797">
    <property type="entry name" value="HAUS_6"/>
</dbReference>
<feature type="region of interest" description="Disordered" evidence="1">
    <location>
        <begin position="479"/>
        <end position="521"/>
    </location>
</feature>
<evidence type="ECO:0000313" key="3">
    <source>
        <dbReference type="EMBL" id="CAK8677856.1"/>
    </source>
</evidence>
<accession>A0ABP0FGN4</accession>
<dbReference type="PANTHER" id="PTHR16151">
    <property type="entry name" value="HAUS AUGMIN-LIKE COMPLEX SUBUNIT 6"/>
    <property type="match status" value="1"/>
</dbReference>
<sequence>MTERQSVMQKKQSSLFFNLLALGFHPQSLEMKHRCHFSENMFDKPNNRAFEVVIHFLFGKLNPKQTDELFRTCFPSTDKKTNQQFRKVCYNWLKRISEQYPDFGIPKATTTLLMSPGGKDFVNLMFLFSGFVLHKLTTDVCPYGILRPPQLCKNLARAQINTIRAMNIKEFNEHQKQVQIIKKTDEELQKLADEQMKEYHAFQKKKKFLLQKKQRLEGETRIYSEAKQKEIQRQRKKDLDTGVKKIRSKWNEITNMVEKCSAQREIFTSVLCEEKDKLVLDGNALQPKVPAKLLNDCQEEIYQTIGTSLYEGGLLNLTSLVSLNNLALTLVADTLHEVGPFDFTKYSSFLKVQIKRQEDDMVKLFDIKRTVEGETADVKSSIKCLKEDLDKIYRDRHQADNNHTLSEDFTLAEFDVTSNIPLPDAKDKTVFEDCLDNLNDSPKGIAERCLLPEERKLEDFLEEIVSSSFSSASSVQHPSTSEAWTIPVNENKPGSLIKKVSSPGTQSNRADKLKPALTQGKPKHVAFEDRLSAGLIQHSMLSRTPDGTKRVTGARDQKKKTKGRKSMSLPSSPLVQRGENIKLTPFRSSTPDAEQKLINEIVNCTLQPTDSERSPLVVYEKDNFCQLDRSAFVSRDKIMRTPPIETSTCPETVGLDDTDEPSTSAPPTFMNVSSSQSPHAACSLDKETALKGGLTSYEGLANITRFPEQYQQGTSQNGDVICGINSLDKSIQRQAKDHFDVSADIDYAWDTMLENTLPHILDTSALDDLEESDFDDNETKIDVTTTLVAVDAETTDVNSNIAYSQSKDVNAIDLLMASPVSTQTTDYSKENDLLQPTVNPFSSPLVKVPTSSLAFTPDRPTLQEFELNLLPTSELAGDIQTPEFQRFKSLLNYKSAKK</sequence>
<evidence type="ECO:0000256" key="1">
    <source>
        <dbReference type="SAM" id="MobiDB-lite"/>
    </source>
</evidence>
<dbReference type="Proteomes" id="UP001642483">
    <property type="component" value="Unassembled WGS sequence"/>
</dbReference>
<name>A0ABP0FGN4_CLALP</name>
<proteinExistence type="predicted"/>
<evidence type="ECO:0000259" key="2">
    <source>
        <dbReference type="Pfam" id="PF14661"/>
    </source>
</evidence>
<dbReference type="InterPro" id="IPR028163">
    <property type="entry name" value="HAUS_6_N"/>
</dbReference>
<evidence type="ECO:0000313" key="4">
    <source>
        <dbReference type="Proteomes" id="UP001642483"/>
    </source>
</evidence>
<feature type="domain" description="HAUS augmin-like complex subunit 6 N-terminal" evidence="2">
    <location>
        <begin position="15"/>
        <end position="251"/>
    </location>
</feature>
<keyword evidence="4" id="KW-1185">Reference proteome</keyword>
<dbReference type="PANTHER" id="PTHR16151:SF2">
    <property type="entry name" value="HAUS AUGMIN-LIKE COMPLEX SUBUNIT 6"/>
    <property type="match status" value="1"/>
</dbReference>
<reference evidence="3 4" key="1">
    <citation type="submission" date="2024-02" db="EMBL/GenBank/DDBJ databases">
        <authorList>
            <person name="Daric V."/>
            <person name="Darras S."/>
        </authorList>
    </citation>
    <scope>NUCLEOTIDE SEQUENCE [LARGE SCALE GENOMIC DNA]</scope>
</reference>
<comment type="caution">
    <text evidence="3">The sequence shown here is derived from an EMBL/GenBank/DDBJ whole genome shotgun (WGS) entry which is preliminary data.</text>
</comment>
<dbReference type="EMBL" id="CAWYQH010000046">
    <property type="protein sequence ID" value="CAK8677856.1"/>
    <property type="molecule type" value="Genomic_DNA"/>
</dbReference>
<feature type="region of interest" description="Disordered" evidence="1">
    <location>
        <begin position="642"/>
        <end position="665"/>
    </location>
</feature>
<dbReference type="Pfam" id="PF14661">
    <property type="entry name" value="HAUS6_N"/>
    <property type="match status" value="1"/>
</dbReference>
<organism evidence="3 4">
    <name type="scientific">Clavelina lepadiformis</name>
    <name type="common">Light-bulb sea squirt</name>
    <name type="synonym">Ascidia lepadiformis</name>
    <dbReference type="NCBI Taxonomy" id="159417"/>
    <lineage>
        <taxon>Eukaryota</taxon>
        <taxon>Metazoa</taxon>
        <taxon>Chordata</taxon>
        <taxon>Tunicata</taxon>
        <taxon>Ascidiacea</taxon>
        <taxon>Aplousobranchia</taxon>
        <taxon>Clavelinidae</taxon>
        <taxon>Clavelina</taxon>
    </lineage>
</organism>